<comment type="caution">
    <text evidence="1">The sequence shown here is derived from an EMBL/GenBank/DDBJ whole genome shotgun (WGS) entry which is preliminary data.</text>
</comment>
<sequence length="527" mass="59412">MESRVTDLGYGGYGRCHSSNSYKRLSAVGGNCKVLMSRKRKTPDTSMPWMGADNCSDEAIMVSEKSKLKFVMANAPKDNTSWMSKGQDEKDQKMDIRTVRQCAIILKKLMSHQVGWVFNQPVDPVKLNIPDYFSIISKPMDLGTIKRKLEGKLYSSTRQFAADVRLTFSNAMQYNPPGNEVHIMAKELNNIFNLRWKLLEDKWIKETVTVLHKPVTKDGQNQEFKTKQAVQITSALSATAMRKCAKVSVVDTRKGMDDEILKTASAGINDTCVSKEFGSRCQYDVSQASVIDVDSDRSLAEESHGHDCIPSDLDFKNSLAEAAVIEDNAQTMWHLASSPVAARKDAEDSLSLEQLSPTKALRAAMLKSRFADTIIKAQQKTLLNHGNKVDRVKMQREKEKLEKQQREEKARIEAHVKAAEAAARKKAEYELKMQREKEREAARLALRKMEKTVDINDNFQTFKDLESLAYSLSGHQLDEMDRIRNPLEKLGLFMKREELDEPDDHVGVAADNSHNNGDVEEGEIGCL</sequence>
<evidence type="ECO:0000313" key="1">
    <source>
        <dbReference type="EMBL" id="KAH7675556.1"/>
    </source>
</evidence>
<proteinExistence type="predicted"/>
<reference evidence="2" key="1">
    <citation type="journal article" date="2022" name="Nat. Commun.">
        <title>Chromosome evolution and the genetic basis of agronomically important traits in greater yam.</title>
        <authorList>
            <person name="Bredeson J.V."/>
            <person name="Lyons J.B."/>
            <person name="Oniyinde I.O."/>
            <person name="Okereke N.R."/>
            <person name="Kolade O."/>
            <person name="Nnabue I."/>
            <person name="Nwadili C.O."/>
            <person name="Hribova E."/>
            <person name="Parker M."/>
            <person name="Nwogha J."/>
            <person name="Shu S."/>
            <person name="Carlson J."/>
            <person name="Kariba R."/>
            <person name="Muthemba S."/>
            <person name="Knop K."/>
            <person name="Barton G.J."/>
            <person name="Sherwood A.V."/>
            <person name="Lopez-Montes A."/>
            <person name="Asiedu R."/>
            <person name="Jamnadass R."/>
            <person name="Muchugi A."/>
            <person name="Goodstein D."/>
            <person name="Egesi C.N."/>
            <person name="Featherston J."/>
            <person name="Asfaw A."/>
            <person name="Simpson G.G."/>
            <person name="Dolezel J."/>
            <person name="Hendre P.S."/>
            <person name="Van Deynze A."/>
            <person name="Kumar P.L."/>
            <person name="Obidiegwu J.E."/>
            <person name="Bhattacharjee R."/>
            <person name="Rokhsar D.S."/>
        </authorList>
    </citation>
    <scope>NUCLEOTIDE SEQUENCE [LARGE SCALE GENOMIC DNA]</scope>
    <source>
        <strain evidence="2">cv. TDa95/00328</strain>
    </source>
</reference>
<keyword evidence="2" id="KW-1185">Reference proteome</keyword>
<organism evidence="1 2">
    <name type="scientific">Dioscorea alata</name>
    <name type="common">Purple yam</name>
    <dbReference type="NCBI Taxonomy" id="55571"/>
    <lineage>
        <taxon>Eukaryota</taxon>
        <taxon>Viridiplantae</taxon>
        <taxon>Streptophyta</taxon>
        <taxon>Embryophyta</taxon>
        <taxon>Tracheophyta</taxon>
        <taxon>Spermatophyta</taxon>
        <taxon>Magnoliopsida</taxon>
        <taxon>Liliopsida</taxon>
        <taxon>Dioscoreales</taxon>
        <taxon>Dioscoreaceae</taxon>
        <taxon>Dioscorea</taxon>
    </lineage>
</organism>
<gene>
    <name evidence="1" type="ORF">IHE45_08G142800</name>
</gene>
<accession>A0ACB7VN99</accession>
<protein>
    <submittedName>
        <fullName evidence="1">Bromodomain-containing protein</fullName>
    </submittedName>
</protein>
<name>A0ACB7VN99_DIOAL</name>
<evidence type="ECO:0000313" key="2">
    <source>
        <dbReference type="Proteomes" id="UP000827976"/>
    </source>
</evidence>
<dbReference type="EMBL" id="CM037018">
    <property type="protein sequence ID" value="KAH7675556.1"/>
    <property type="molecule type" value="Genomic_DNA"/>
</dbReference>
<dbReference type="Proteomes" id="UP000827976">
    <property type="component" value="Chromosome 8"/>
</dbReference>